<feature type="transmembrane region" description="Helical" evidence="6">
    <location>
        <begin position="107"/>
        <end position="129"/>
    </location>
</feature>
<feature type="transmembrane region" description="Helical" evidence="6">
    <location>
        <begin position="81"/>
        <end position="101"/>
    </location>
</feature>
<feature type="transmembrane region" description="Helical" evidence="6">
    <location>
        <begin position="49"/>
        <end position="69"/>
    </location>
</feature>
<feature type="domain" description="EamA" evidence="7">
    <location>
        <begin position="21"/>
        <end position="152"/>
    </location>
</feature>
<dbReference type="GO" id="GO:0016020">
    <property type="term" value="C:membrane"/>
    <property type="evidence" value="ECO:0007669"/>
    <property type="project" value="UniProtKB-SubCell"/>
</dbReference>
<feature type="transmembrane region" description="Helical" evidence="6">
    <location>
        <begin position="194"/>
        <end position="215"/>
    </location>
</feature>
<protein>
    <submittedName>
        <fullName evidence="8">Drug/metabolite transporter (DMT)-like permease</fullName>
    </submittedName>
</protein>
<dbReference type="SUPFAM" id="SSF103481">
    <property type="entry name" value="Multidrug resistance efflux transporter EmrE"/>
    <property type="match status" value="2"/>
</dbReference>
<dbReference type="InterPro" id="IPR000620">
    <property type="entry name" value="EamA_dom"/>
</dbReference>
<evidence type="ECO:0000313" key="9">
    <source>
        <dbReference type="Proteomes" id="UP000292958"/>
    </source>
</evidence>
<evidence type="ECO:0000259" key="7">
    <source>
        <dbReference type="Pfam" id="PF00892"/>
    </source>
</evidence>
<feature type="transmembrane region" description="Helical" evidence="6">
    <location>
        <begin position="161"/>
        <end position="182"/>
    </location>
</feature>
<evidence type="ECO:0000256" key="6">
    <source>
        <dbReference type="SAM" id="Phobius"/>
    </source>
</evidence>
<feature type="transmembrane region" description="Helical" evidence="6">
    <location>
        <begin position="136"/>
        <end position="155"/>
    </location>
</feature>
<dbReference type="PANTHER" id="PTHR32322">
    <property type="entry name" value="INNER MEMBRANE TRANSPORTER"/>
    <property type="match status" value="1"/>
</dbReference>
<evidence type="ECO:0000256" key="5">
    <source>
        <dbReference type="ARBA" id="ARBA00023136"/>
    </source>
</evidence>
<feature type="transmembrane region" description="Helical" evidence="6">
    <location>
        <begin position="21"/>
        <end position="43"/>
    </location>
</feature>
<gene>
    <name evidence="8" type="ORF">BDD14_3549</name>
</gene>
<keyword evidence="4 6" id="KW-1133">Transmembrane helix</keyword>
<evidence type="ECO:0000256" key="3">
    <source>
        <dbReference type="ARBA" id="ARBA00022692"/>
    </source>
</evidence>
<dbReference type="OrthoDB" id="3190463at2"/>
<feature type="transmembrane region" description="Helical" evidence="6">
    <location>
        <begin position="261"/>
        <end position="277"/>
    </location>
</feature>
<proteinExistence type="inferred from homology"/>
<feature type="domain" description="EamA" evidence="7">
    <location>
        <begin position="167"/>
        <end position="300"/>
    </location>
</feature>
<dbReference type="Pfam" id="PF00892">
    <property type="entry name" value="EamA"/>
    <property type="match status" value="2"/>
</dbReference>
<dbReference type="InterPro" id="IPR037185">
    <property type="entry name" value="EmrE-like"/>
</dbReference>
<evidence type="ECO:0000256" key="4">
    <source>
        <dbReference type="ARBA" id="ARBA00022989"/>
    </source>
</evidence>
<dbReference type="EMBL" id="SHKW01000001">
    <property type="protein sequence ID" value="RZU42007.1"/>
    <property type="molecule type" value="Genomic_DNA"/>
</dbReference>
<keyword evidence="5 6" id="KW-0472">Membrane</keyword>
<feature type="transmembrane region" description="Helical" evidence="6">
    <location>
        <begin position="283"/>
        <end position="300"/>
    </location>
</feature>
<evidence type="ECO:0000256" key="2">
    <source>
        <dbReference type="ARBA" id="ARBA00007362"/>
    </source>
</evidence>
<name>A0A4Q7YW26_9BACT</name>
<feature type="transmembrane region" description="Helical" evidence="6">
    <location>
        <begin position="227"/>
        <end position="249"/>
    </location>
</feature>
<dbReference type="RefSeq" id="WP_130419828.1">
    <property type="nucleotide sequence ID" value="NZ_SHKW01000001.1"/>
</dbReference>
<comment type="similarity">
    <text evidence="2">Belongs to the EamA transporter family.</text>
</comment>
<organism evidence="8 9">
    <name type="scientific">Edaphobacter modestus</name>
    <dbReference type="NCBI Taxonomy" id="388466"/>
    <lineage>
        <taxon>Bacteria</taxon>
        <taxon>Pseudomonadati</taxon>
        <taxon>Acidobacteriota</taxon>
        <taxon>Terriglobia</taxon>
        <taxon>Terriglobales</taxon>
        <taxon>Acidobacteriaceae</taxon>
        <taxon>Edaphobacter</taxon>
    </lineage>
</organism>
<evidence type="ECO:0000256" key="1">
    <source>
        <dbReference type="ARBA" id="ARBA00004141"/>
    </source>
</evidence>
<sequence>MTSTVVSRERASERGSFDLRVILAFLSIYILWGTTFLAIRIAVREVPPLFAAGTRMFLAGVILFSFMWLRGASRPTALQWRNLAILGSLMFVLDYGLLFWAEKYVPSGIAAVLSATVPLMTISLEMLAFRMQPFRWSLVGAVLLGFCGVGVLLLPDPHQSLPIVPCVAILLGTSGWCLGTVLSKKLVLPESRPVTSGGSMMIGGAVLLMLSAAFGELHRWPHVSRSAALALAYLILFGSVLAFTAYVWLLGRMPASKVSSYAYVNPVVAVALGYFAAGEPITTHVVMGAALVLVSVYLILRTNRKRAKA</sequence>
<comment type="subcellular location">
    <subcellularLocation>
        <location evidence="1">Membrane</location>
        <topology evidence="1">Multi-pass membrane protein</topology>
    </subcellularLocation>
</comment>
<dbReference type="Proteomes" id="UP000292958">
    <property type="component" value="Unassembled WGS sequence"/>
</dbReference>
<keyword evidence="9" id="KW-1185">Reference proteome</keyword>
<evidence type="ECO:0000313" key="8">
    <source>
        <dbReference type="EMBL" id="RZU42007.1"/>
    </source>
</evidence>
<keyword evidence="3 6" id="KW-0812">Transmembrane</keyword>
<dbReference type="InterPro" id="IPR050638">
    <property type="entry name" value="AA-Vitamin_Transporters"/>
</dbReference>
<accession>A0A4Q7YW26</accession>
<reference evidence="8 9" key="1">
    <citation type="submission" date="2019-02" db="EMBL/GenBank/DDBJ databases">
        <title>Genomic Encyclopedia of Archaeal and Bacterial Type Strains, Phase II (KMG-II): from individual species to whole genera.</title>
        <authorList>
            <person name="Goeker M."/>
        </authorList>
    </citation>
    <scope>NUCLEOTIDE SEQUENCE [LARGE SCALE GENOMIC DNA]</scope>
    <source>
        <strain evidence="8 9">DSM 18101</strain>
    </source>
</reference>
<dbReference type="AlphaFoldDB" id="A0A4Q7YW26"/>
<dbReference type="PANTHER" id="PTHR32322:SF2">
    <property type="entry name" value="EAMA DOMAIN-CONTAINING PROTEIN"/>
    <property type="match status" value="1"/>
</dbReference>
<comment type="caution">
    <text evidence="8">The sequence shown here is derived from an EMBL/GenBank/DDBJ whole genome shotgun (WGS) entry which is preliminary data.</text>
</comment>